<keyword evidence="4" id="KW-1185">Reference proteome</keyword>
<dbReference type="GeneID" id="68353726"/>
<sequence length="298" mass="33718">MTVFKSSMEQPARSHVDILSPALSTPESSRSMHARDGPRMLSLGSTGCTFRLTDYVVVKKVRPGREANMAQEQHVFAILESHPPSPYIIRRFYRTEEMIFLEYVSNGDLASLLRDQQLRDDLSSAHCDIRPGNMLLCDSGRVKLADFDRTIRIRDDMLSGAEQFARLLGDEGGLDCGTYGKAGCRSEQFAIGSVFYSLTRGYDPLEDEWWGPDHGPIRMQKLQKMEFPPVGRLGYDGIIHNCWHDRYQSIADLSADIAALDQTAWEATCEDDFLWIKARIQECETTARSGILEKLITR</sequence>
<name>A0A9P8N1F4_9HYPO</name>
<evidence type="ECO:0000313" key="4">
    <source>
        <dbReference type="Proteomes" id="UP000824596"/>
    </source>
</evidence>
<dbReference type="RefSeq" id="XP_044721682.1">
    <property type="nucleotide sequence ID" value="XM_044863068.1"/>
</dbReference>
<protein>
    <recommendedName>
        <fullName evidence="2">Protein kinase domain-containing protein</fullName>
    </recommendedName>
</protein>
<proteinExistence type="predicted"/>
<reference evidence="3" key="1">
    <citation type="submission" date="2021-09" db="EMBL/GenBank/DDBJ databases">
        <title>A high-quality genome of the endoparasitic fungus Hirsutella rhossiliensis with a comparison of Hirsutella genomes reveals transposable elements contributing to genome size variation.</title>
        <authorList>
            <person name="Lin R."/>
            <person name="Jiao Y."/>
            <person name="Sun X."/>
            <person name="Ling J."/>
            <person name="Xie B."/>
            <person name="Cheng X."/>
        </authorList>
    </citation>
    <scope>NUCLEOTIDE SEQUENCE</scope>
    <source>
        <strain evidence="3">HR02</strain>
    </source>
</reference>
<evidence type="ECO:0000313" key="3">
    <source>
        <dbReference type="EMBL" id="KAH0964169.1"/>
    </source>
</evidence>
<organism evidence="3 4">
    <name type="scientific">Hirsutella rhossiliensis</name>
    <dbReference type="NCBI Taxonomy" id="111463"/>
    <lineage>
        <taxon>Eukaryota</taxon>
        <taxon>Fungi</taxon>
        <taxon>Dikarya</taxon>
        <taxon>Ascomycota</taxon>
        <taxon>Pezizomycotina</taxon>
        <taxon>Sordariomycetes</taxon>
        <taxon>Hypocreomycetidae</taxon>
        <taxon>Hypocreales</taxon>
        <taxon>Ophiocordycipitaceae</taxon>
        <taxon>Hirsutella</taxon>
    </lineage>
</organism>
<dbReference type="GO" id="GO:0005524">
    <property type="term" value="F:ATP binding"/>
    <property type="evidence" value="ECO:0007669"/>
    <property type="project" value="InterPro"/>
</dbReference>
<dbReference type="OrthoDB" id="4062651at2759"/>
<dbReference type="InterPro" id="IPR011009">
    <property type="entry name" value="Kinase-like_dom_sf"/>
</dbReference>
<evidence type="ECO:0000259" key="2">
    <source>
        <dbReference type="PROSITE" id="PS50011"/>
    </source>
</evidence>
<gene>
    <name evidence="3" type="ORF">HRG_04597</name>
</gene>
<comment type="caution">
    <text evidence="3">The sequence shown here is derived from an EMBL/GenBank/DDBJ whole genome shotgun (WGS) entry which is preliminary data.</text>
</comment>
<accession>A0A9P8N1F4</accession>
<dbReference type="EMBL" id="JAIZPD010000004">
    <property type="protein sequence ID" value="KAH0964169.1"/>
    <property type="molecule type" value="Genomic_DNA"/>
</dbReference>
<dbReference type="GO" id="GO:0004672">
    <property type="term" value="F:protein kinase activity"/>
    <property type="evidence" value="ECO:0007669"/>
    <property type="project" value="InterPro"/>
</dbReference>
<dbReference type="SUPFAM" id="SSF56112">
    <property type="entry name" value="Protein kinase-like (PK-like)"/>
    <property type="match status" value="1"/>
</dbReference>
<dbReference type="Proteomes" id="UP000824596">
    <property type="component" value="Unassembled WGS sequence"/>
</dbReference>
<dbReference type="AlphaFoldDB" id="A0A9P8N1F4"/>
<dbReference type="PROSITE" id="PS50011">
    <property type="entry name" value="PROTEIN_KINASE_DOM"/>
    <property type="match status" value="1"/>
</dbReference>
<dbReference type="Gene3D" id="1.10.510.10">
    <property type="entry name" value="Transferase(Phosphotransferase) domain 1"/>
    <property type="match status" value="1"/>
</dbReference>
<feature type="region of interest" description="Disordered" evidence="1">
    <location>
        <begin position="15"/>
        <end position="38"/>
    </location>
</feature>
<evidence type="ECO:0000256" key="1">
    <source>
        <dbReference type="SAM" id="MobiDB-lite"/>
    </source>
</evidence>
<feature type="domain" description="Protein kinase" evidence="2">
    <location>
        <begin position="1"/>
        <end position="298"/>
    </location>
</feature>
<feature type="compositionally biased region" description="Polar residues" evidence="1">
    <location>
        <begin position="22"/>
        <end position="31"/>
    </location>
</feature>
<dbReference type="InterPro" id="IPR000719">
    <property type="entry name" value="Prot_kinase_dom"/>
</dbReference>
<dbReference type="SMART" id="SM00220">
    <property type="entry name" value="S_TKc"/>
    <property type="match status" value="1"/>
</dbReference>